<name>A0A2I1GZM5_9GLOM</name>
<dbReference type="VEuPathDB" id="FungiDB:FUN_025071"/>
<dbReference type="VEuPathDB" id="FungiDB:RhiirA1_468431"/>
<dbReference type="AlphaFoldDB" id="A0A2I1GZM5"/>
<evidence type="ECO:0000313" key="2">
    <source>
        <dbReference type="Proteomes" id="UP000234323"/>
    </source>
</evidence>
<protein>
    <submittedName>
        <fullName evidence="1">Uncharacterized protein</fullName>
    </submittedName>
</protein>
<evidence type="ECO:0000313" key="1">
    <source>
        <dbReference type="EMBL" id="PKY52076.1"/>
    </source>
</evidence>
<proteinExistence type="predicted"/>
<reference evidence="1 2" key="1">
    <citation type="submission" date="2015-10" db="EMBL/GenBank/DDBJ databases">
        <title>Genome analyses suggest a sexual origin of heterokaryosis in a supposedly ancient asexual fungus.</title>
        <authorList>
            <person name="Ropars J."/>
            <person name="Sedzielewska K."/>
            <person name="Noel J."/>
            <person name="Charron P."/>
            <person name="Farinelli L."/>
            <person name="Marton T."/>
            <person name="Kruger M."/>
            <person name="Pelin A."/>
            <person name="Brachmann A."/>
            <person name="Corradi N."/>
        </authorList>
    </citation>
    <scope>NUCLEOTIDE SEQUENCE [LARGE SCALE GENOMIC DNA]</scope>
    <source>
        <strain evidence="1 2">A4</strain>
    </source>
</reference>
<dbReference type="Proteomes" id="UP000234323">
    <property type="component" value="Unassembled WGS sequence"/>
</dbReference>
<sequence length="93" mass="11183">MEQPSVTYSDNQSLNYLSQTYKWIDTNVVSSHKEVCKELDICQEKLREEHEQKRQEILNKSSLHSQQLSQKVTRQLQQFQLERKCLSHQKNFE</sequence>
<gene>
    <name evidence="1" type="ORF">RhiirA4_469486</name>
</gene>
<dbReference type="EMBL" id="LLXI01001134">
    <property type="protein sequence ID" value="PKY52076.1"/>
    <property type="molecule type" value="Genomic_DNA"/>
</dbReference>
<organism evidence="1 2">
    <name type="scientific">Rhizophagus irregularis</name>
    <dbReference type="NCBI Taxonomy" id="588596"/>
    <lineage>
        <taxon>Eukaryota</taxon>
        <taxon>Fungi</taxon>
        <taxon>Fungi incertae sedis</taxon>
        <taxon>Mucoromycota</taxon>
        <taxon>Glomeromycotina</taxon>
        <taxon>Glomeromycetes</taxon>
        <taxon>Glomerales</taxon>
        <taxon>Glomeraceae</taxon>
        <taxon>Rhizophagus</taxon>
    </lineage>
</organism>
<keyword evidence="2" id="KW-1185">Reference proteome</keyword>
<dbReference type="VEuPathDB" id="FungiDB:RhiirFUN_024449"/>
<accession>A0A2I1GZM5</accession>
<comment type="caution">
    <text evidence="1">The sequence shown here is derived from an EMBL/GenBank/DDBJ whole genome shotgun (WGS) entry which is preliminary data.</text>
</comment>